<evidence type="ECO:0000256" key="1">
    <source>
        <dbReference type="SAM" id="MobiDB-lite"/>
    </source>
</evidence>
<dbReference type="EMBL" id="KZ678130">
    <property type="protein sequence ID" value="PSN72409.1"/>
    <property type="molecule type" value="Genomic_DNA"/>
</dbReference>
<gene>
    <name evidence="2" type="ORF">BS50DRAFT_569903</name>
</gene>
<evidence type="ECO:0000313" key="3">
    <source>
        <dbReference type="Proteomes" id="UP000240883"/>
    </source>
</evidence>
<accession>A0A2T2P443</accession>
<keyword evidence="3" id="KW-1185">Reference proteome</keyword>
<name>A0A2T2P443_CORCC</name>
<dbReference type="Proteomes" id="UP000240883">
    <property type="component" value="Unassembled WGS sequence"/>
</dbReference>
<sequence>MGRGGARVPAPRFRQQNANFDILIRCDQGRGRWAIDGHSAGDGFGPSVLVCDRRTERVADRRVEIGEWPAERSAQKGIRKPSLRPSRPSIVRPTEAIHPIAHPPPGAPVSTSLSLSLDARRALPRPRLRTSEHTPPTHPPLGRQPYTPRYVHTRHTNSYYNPAPDYRIRHSCVTPQKTSLFLSGDPPHVAPLPGPASSIARAVRRARSRVGCQLDWDL</sequence>
<protein>
    <submittedName>
        <fullName evidence="2">Uncharacterized protein</fullName>
    </submittedName>
</protein>
<evidence type="ECO:0000313" key="2">
    <source>
        <dbReference type="EMBL" id="PSN72409.1"/>
    </source>
</evidence>
<organism evidence="2 3">
    <name type="scientific">Corynespora cassiicola Philippines</name>
    <dbReference type="NCBI Taxonomy" id="1448308"/>
    <lineage>
        <taxon>Eukaryota</taxon>
        <taxon>Fungi</taxon>
        <taxon>Dikarya</taxon>
        <taxon>Ascomycota</taxon>
        <taxon>Pezizomycotina</taxon>
        <taxon>Dothideomycetes</taxon>
        <taxon>Pleosporomycetidae</taxon>
        <taxon>Pleosporales</taxon>
        <taxon>Corynesporascaceae</taxon>
        <taxon>Corynespora</taxon>
    </lineage>
</organism>
<proteinExistence type="predicted"/>
<reference evidence="2 3" key="1">
    <citation type="journal article" date="2018" name="Front. Microbiol.">
        <title>Genome-Wide Analysis of Corynespora cassiicola Leaf Fall Disease Putative Effectors.</title>
        <authorList>
            <person name="Lopez D."/>
            <person name="Ribeiro S."/>
            <person name="Label P."/>
            <person name="Fumanal B."/>
            <person name="Venisse J.S."/>
            <person name="Kohler A."/>
            <person name="de Oliveira R.R."/>
            <person name="Labutti K."/>
            <person name="Lipzen A."/>
            <person name="Lail K."/>
            <person name="Bauer D."/>
            <person name="Ohm R.A."/>
            <person name="Barry K.W."/>
            <person name="Spatafora J."/>
            <person name="Grigoriev I.V."/>
            <person name="Martin F.M."/>
            <person name="Pujade-Renaud V."/>
        </authorList>
    </citation>
    <scope>NUCLEOTIDE SEQUENCE [LARGE SCALE GENOMIC DNA]</scope>
    <source>
        <strain evidence="2 3">Philippines</strain>
    </source>
</reference>
<feature type="region of interest" description="Disordered" evidence="1">
    <location>
        <begin position="123"/>
        <end position="148"/>
    </location>
</feature>
<dbReference type="AlphaFoldDB" id="A0A2T2P443"/>